<dbReference type="Proteomes" id="UP000053226">
    <property type="component" value="Unassembled WGS sequence"/>
</dbReference>
<reference evidence="10 11" key="1">
    <citation type="submission" date="2015-07" db="EMBL/GenBank/DDBJ databases">
        <title>ATOL: Assembling a taxonomically balanced genome-scale reconstruction of the evolutionary history of the Enterobacteriaceae.</title>
        <authorList>
            <person name="Plunkett G.III."/>
            <person name="Neeno-Eckwall E.C."/>
            <person name="Glasner J.D."/>
            <person name="Perna N.T."/>
        </authorList>
    </citation>
    <scope>NUCLEOTIDE SEQUENCE [LARGE SCALE GENOMIC DNA]</scope>
    <source>
        <strain evidence="10 11">ATCC 35017</strain>
    </source>
</reference>
<evidence type="ECO:0000313" key="11">
    <source>
        <dbReference type="Proteomes" id="UP000053226"/>
    </source>
</evidence>
<dbReference type="GO" id="GO:0006465">
    <property type="term" value="P:signal peptide processing"/>
    <property type="evidence" value="ECO:0007669"/>
    <property type="project" value="InterPro"/>
</dbReference>
<sequence length="624" mass="68253">MRQIWNIIATVFKFSWRLLNFARELFFNAVFIALIIIIGAGIVIYKSDQQPVASQQGALYVDLQGIVVDQISSPDPLGRMSRELLGASANRMQENALFELVDTLREAANDKNITGMVLQLDNFVGADQPSLNYIGKAISEFKATGKPVYALGNSYNQSQYYLASYADEIYLSPQGTVGVYGFSTNNLYYKTLLEKLKVNTHIFRVGTYKSAVEPFMRNQMSPEARAADQQWLGTLWNNYLTTLANNRQSTPTGIFPGADALLTSLKAVNGNNAQYALSQKLVDKVVTREQAENEMKAHFGWNKTQQHFNYISIYDYSQQLDLANTDSSQQDSGNIAVIVVQGAIMDGPQTPGIAGSDTIAAQIRKARLNPAIKAIILRVNSPGGSVTASDIIRSELASTRAAGKPIVVSMGGLAASGGYWVSTPANYIIASPSTLTGSIGIFGVINTFEDSLNSLGVYTDGVSTSPLADVSLTKGISSEFGDLMQITIENGYSTFINLVAQSRNKTPEQIDKIAQGRVWIGIDAKNIGLVDQLGDFDDAVDKAAELANITPNNVKIDWLRPDLSLFDLVMLEITAKAQAIMPDTLHALLPEQTVTDIRKQAQFFLKMNDPQNRYAFCLNCGDIY</sequence>
<evidence type="ECO:0000256" key="8">
    <source>
        <dbReference type="SAM" id="Phobius"/>
    </source>
</evidence>
<evidence type="ECO:0000313" key="10">
    <source>
        <dbReference type="EMBL" id="KPD02709.1"/>
    </source>
</evidence>
<dbReference type="Gene3D" id="3.90.226.10">
    <property type="entry name" value="2-enoyl-CoA Hydratase, Chain A, domain 1"/>
    <property type="match status" value="3"/>
</dbReference>
<dbReference type="RefSeq" id="WP_053908258.1">
    <property type="nucleotide sequence ID" value="NZ_CAWMUS010000018.1"/>
</dbReference>
<dbReference type="GO" id="GO:0008236">
    <property type="term" value="F:serine-type peptidase activity"/>
    <property type="evidence" value="ECO:0007669"/>
    <property type="project" value="UniProtKB-KW"/>
</dbReference>
<dbReference type="CDD" id="cd07023">
    <property type="entry name" value="S49_Sppa_N_C"/>
    <property type="match status" value="1"/>
</dbReference>
<evidence type="ECO:0000256" key="2">
    <source>
        <dbReference type="ARBA" id="ARBA00008683"/>
    </source>
</evidence>
<feature type="transmembrane region" description="Helical" evidence="8">
    <location>
        <begin position="25"/>
        <end position="45"/>
    </location>
</feature>
<dbReference type="NCBIfam" id="TIGR00706">
    <property type="entry name" value="SppA_dom"/>
    <property type="match status" value="1"/>
</dbReference>
<dbReference type="InterPro" id="IPR004635">
    <property type="entry name" value="Pept_S49_SppA"/>
</dbReference>
<comment type="subcellular location">
    <subcellularLocation>
        <location evidence="1">Membrane</location>
    </subcellularLocation>
</comment>
<dbReference type="InterPro" id="IPR029045">
    <property type="entry name" value="ClpP/crotonase-like_dom_sf"/>
</dbReference>
<dbReference type="AlphaFoldDB" id="A0A0N0Z7Q1"/>
<keyword evidence="11" id="KW-1185">Reference proteome</keyword>
<dbReference type="InterPro" id="IPR047217">
    <property type="entry name" value="S49_SppA_67K_type_N"/>
</dbReference>
<keyword evidence="3 10" id="KW-0645">Protease</keyword>
<dbReference type="PANTHER" id="PTHR33209">
    <property type="entry name" value="PROTEASE 4"/>
    <property type="match status" value="1"/>
</dbReference>
<evidence type="ECO:0000256" key="7">
    <source>
        <dbReference type="PIRSR" id="PIRSR001217-1"/>
    </source>
</evidence>
<organism evidence="10 11">
    <name type="scientific">Moellerella wisconsensis ATCC 35017</name>
    <dbReference type="NCBI Taxonomy" id="1354267"/>
    <lineage>
        <taxon>Bacteria</taxon>
        <taxon>Pseudomonadati</taxon>
        <taxon>Pseudomonadota</taxon>
        <taxon>Gammaproteobacteria</taxon>
        <taxon>Enterobacterales</taxon>
        <taxon>Morganellaceae</taxon>
        <taxon>Moellerella</taxon>
    </lineage>
</organism>
<dbReference type="PANTHER" id="PTHR33209:SF1">
    <property type="entry name" value="PEPTIDASE S49 DOMAIN-CONTAINING PROTEIN"/>
    <property type="match status" value="1"/>
</dbReference>
<dbReference type="InterPro" id="IPR004634">
    <property type="entry name" value="Pept_S49_pIV"/>
</dbReference>
<dbReference type="Pfam" id="PF01343">
    <property type="entry name" value="Peptidase_S49"/>
    <property type="match status" value="2"/>
</dbReference>
<dbReference type="EMBL" id="LGAA01000018">
    <property type="protein sequence ID" value="KPD02709.1"/>
    <property type="molecule type" value="Genomic_DNA"/>
</dbReference>
<protein>
    <submittedName>
        <fullName evidence="10">Protease IV</fullName>
        <ecNumber evidence="10">3.4.-.-</ecNumber>
        <ecNumber evidence="10">3.4.21.-</ecNumber>
    </submittedName>
</protein>
<feature type="domain" description="Peptidase S49" evidence="9">
    <location>
        <begin position="400"/>
        <end position="549"/>
    </location>
</feature>
<dbReference type="InterPro" id="IPR002142">
    <property type="entry name" value="Peptidase_S49"/>
</dbReference>
<gene>
    <name evidence="10" type="ORF">M992_1865</name>
</gene>
<name>A0A0N0Z7Q1_9GAMM</name>
<dbReference type="OrthoDB" id="9764363at2"/>
<keyword evidence="4 10" id="KW-0378">Hydrolase</keyword>
<dbReference type="Gene3D" id="6.20.330.10">
    <property type="match status" value="1"/>
</dbReference>
<evidence type="ECO:0000259" key="9">
    <source>
        <dbReference type="Pfam" id="PF01343"/>
    </source>
</evidence>
<dbReference type="NCBIfam" id="NF008195">
    <property type="entry name" value="PRK10949.1"/>
    <property type="match status" value="1"/>
</dbReference>
<proteinExistence type="inferred from homology"/>
<evidence type="ECO:0000256" key="3">
    <source>
        <dbReference type="ARBA" id="ARBA00022670"/>
    </source>
</evidence>
<dbReference type="EC" id="3.4.21.-" evidence="10"/>
<dbReference type="InterPro" id="IPR047272">
    <property type="entry name" value="S49_SppA_C"/>
</dbReference>
<feature type="domain" description="Peptidase S49" evidence="9">
    <location>
        <begin position="141"/>
        <end position="298"/>
    </location>
</feature>
<keyword evidence="5" id="KW-0720">Serine protease</keyword>
<keyword evidence="8" id="KW-0812">Transmembrane</keyword>
<feature type="active site" description="Nucleophile" evidence="7">
    <location>
        <position position="416"/>
    </location>
</feature>
<dbReference type="EC" id="3.4.-.-" evidence="10"/>
<dbReference type="GO" id="GO:0016020">
    <property type="term" value="C:membrane"/>
    <property type="evidence" value="ECO:0007669"/>
    <property type="project" value="UniProtKB-SubCell"/>
</dbReference>
<evidence type="ECO:0000256" key="5">
    <source>
        <dbReference type="ARBA" id="ARBA00022825"/>
    </source>
</evidence>
<comment type="caution">
    <text evidence="10">The sequence shown here is derived from an EMBL/GenBank/DDBJ whole genome shotgun (WGS) entry which is preliminary data.</text>
</comment>
<feature type="active site" description="Proton donor/acceptor" evidence="7">
    <location>
        <position position="209"/>
    </location>
</feature>
<evidence type="ECO:0000256" key="1">
    <source>
        <dbReference type="ARBA" id="ARBA00004370"/>
    </source>
</evidence>
<dbReference type="CDD" id="cd07018">
    <property type="entry name" value="S49_SppA_67K_type"/>
    <property type="match status" value="1"/>
</dbReference>
<accession>A0A0N0Z7Q1</accession>
<keyword evidence="8" id="KW-1133">Transmembrane helix</keyword>
<evidence type="ECO:0000256" key="6">
    <source>
        <dbReference type="ARBA" id="ARBA00023136"/>
    </source>
</evidence>
<dbReference type="SUPFAM" id="SSF52096">
    <property type="entry name" value="ClpP/crotonase"/>
    <property type="match status" value="2"/>
</dbReference>
<dbReference type="NCBIfam" id="TIGR00705">
    <property type="entry name" value="SppA_67K"/>
    <property type="match status" value="1"/>
</dbReference>
<keyword evidence="6 8" id="KW-0472">Membrane</keyword>
<comment type="similarity">
    <text evidence="2">Belongs to the peptidase S49 family.</text>
</comment>
<dbReference type="PIRSF" id="PIRSF001217">
    <property type="entry name" value="Protease_4_SppA"/>
    <property type="match status" value="1"/>
</dbReference>
<evidence type="ECO:0000256" key="4">
    <source>
        <dbReference type="ARBA" id="ARBA00022801"/>
    </source>
</evidence>